<feature type="domain" description="Helicase C-terminal" evidence="7">
    <location>
        <begin position="1382"/>
        <end position="1542"/>
    </location>
</feature>
<evidence type="ECO:0000256" key="5">
    <source>
        <dbReference type="SAM" id="MobiDB-lite"/>
    </source>
</evidence>
<dbReference type="Pfam" id="PF23002">
    <property type="entry name" value="PIN-like_DDX60"/>
    <property type="match status" value="1"/>
</dbReference>
<evidence type="ECO:0000313" key="8">
    <source>
        <dbReference type="EMBL" id="KAK2195991.1"/>
    </source>
</evidence>
<keyword evidence="9" id="KW-1185">Reference proteome</keyword>
<evidence type="ECO:0000256" key="4">
    <source>
        <dbReference type="ARBA" id="ARBA00022840"/>
    </source>
</evidence>
<evidence type="ECO:0000259" key="6">
    <source>
        <dbReference type="PROSITE" id="PS51192"/>
    </source>
</evidence>
<protein>
    <submittedName>
        <fullName evidence="8">Bifunctional Helicase</fullName>
    </submittedName>
</protein>
<dbReference type="SUPFAM" id="SSF52540">
    <property type="entry name" value="P-loop containing nucleoside triphosphate hydrolases"/>
    <property type="match status" value="1"/>
</dbReference>
<dbReference type="GO" id="GO:0005524">
    <property type="term" value="F:ATP binding"/>
    <property type="evidence" value="ECO:0007669"/>
    <property type="project" value="UniProtKB-KW"/>
</dbReference>
<dbReference type="PANTHER" id="PTHR44533:SF4">
    <property type="entry name" value="DEAD_H RNA HELICASE, PUTATIVE-RELATED"/>
    <property type="match status" value="1"/>
</dbReference>
<accession>A0AAD9PJI2</accession>
<dbReference type="GO" id="GO:0004386">
    <property type="term" value="F:helicase activity"/>
    <property type="evidence" value="ECO:0007669"/>
    <property type="project" value="UniProtKB-KW"/>
</dbReference>
<keyword evidence="3 8" id="KW-0347">Helicase</keyword>
<feature type="compositionally biased region" description="Basic and acidic residues" evidence="5">
    <location>
        <begin position="1349"/>
        <end position="1362"/>
    </location>
</feature>
<name>A0AAD9PJI2_9APIC</name>
<dbReference type="InterPro" id="IPR014001">
    <property type="entry name" value="Helicase_ATP-bd"/>
</dbReference>
<dbReference type="SMART" id="SM00487">
    <property type="entry name" value="DEXDc"/>
    <property type="match status" value="1"/>
</dbReference>
<dbReference type="InterPro" id="IPR055124">
    <property type="entry name" value="PIN-like_DDX60"/>
</dbReference>
<evidence type="ECO:0000256" key="2">
    <source>
        <dbReference type="ARBA" id="ARBA00022801"/>
    </source>
</evidence>
<dbReference type="RefSeq" id="XP_067802833.1">
    <property type="nucleotide sequence ID" value="XM_067947611.1"/>
</dbReference>
<dbReference type="PANTHER" id="PTHR44533">
    <property type="entry name" value="DEAD/H RNA HELICASE, PUTATIVE-RELATED"/>
    <property type="match status" value="1"/>
</dbReference>
<dbReference type="EMBL" id="JALLKP010000003">
    <property type="protein sequence ID" value="KAK2195991.1"/>
    <property type="molecule type" value="Genomic_DNA"/>
</dbReference>
<dbReference type="InterPro" id="IPR011545">
    <property type="entry name" value="DEAD/DEAH_box_helicase_dom"/>
</dbReference>
<evidence type="ECO:0000259" key="7">
    <source>
        <dbReference type="PROSITE" id="PS51194"/>
    </source>
</evidence>
<dbReference type="Proteomes" id="UP001214638">
    <property type="component" value="Unassembled WGS sequence"/>
</dbReference>
<dbReference type="GO" id="GO:0016787">
    <property type="term" value="F:hydrolase activity"/>
    <property type="evidence" value="ECO:0007669"/>
    <property type="project" value="UniProtKB-KW"/>
</dbReference>
<evidence type="ECO:0000256" key="3">
    <source>
        <dbReference type="ARBA" id="ARBA00022806"/>
    </source>
</evidence>
<dbReference type="SMART" id="SM00490">
    <property type="entry name" value="HELICc"/>
    <property type="match status" value="1"/>
</dbReference>
<reference evidence="8" key="1">
    <citation type="journal article" date="2023" name="Nat. Microbiol.">
        <title>Babesia duncani multi-omics identifies virulence factors and drug targets.</title>
        <authorList>
            <person name="Singh P."/>
            <person name="Lonardi S."/>
            <person name="Liang Q."/>
            <person name="Vydyam P."/>
            <person name="Khabirova E."/>
            <person name="Fang T."/>
            <person name="Gihaz S."/>
            <person name="Thekkiniath J."/>
            <person name="Munshi M."/>
            <person name="Abel S."/>
            <person name="Ciampossin L."/>
            <person name="Batugedara G."/>
            <person name="Gupta M."/>
            <person name="Lu X.M."/>
            <person name="Lenz T."/>
            <person name="Chakravarty S."/>
            <person name="Cornillot E."/>
            <person name="Hu Y."/>
            <person name="Ma W."/>
            <person name="Gonzalez L.M."/>
            <person name="Sanchez S."/>
            <person name="Estrada K."/>
            <person name="Sanchez-Flores A."/>
            <person name="Montero E."/>
            <person name="Harb O.S."/>
            <person name="Le Roch K.G."/>
            <person name="Mamoun C.B."/>
        </authorList>
    </citation>
    <scope>NUCLEOTIDE SEQUENCE</scope>
    <source>
        <strain evidence="8">WA1</strain>
    </source>
</reference>
<dbReference type="InterPro" id="IPR027417">
    <property type="entry name" value="P-loop_NTPase"/>
</dbReference>
<keyword evidence="2" id="KW-0378">Hydrolase</keyword>
<feature type="domain" description="Helicase ATP-binding" evidence="6">
    <location>
        <begin position="920"/>
        <end position="1095"/>
    </location>
</feature>
<dbReference type="Pfam" id="PF00270">
    <property type="entry name" value="DEAD"/>
    <property type="match status" value="1"/>
</dbReference>
<dbReference type="PROSITE" id="PS51192">
    <property type="entry name" value="HELICASE_ATP_BIND_1"/>
    <property type="match status" value="1"/>
</dbReference>
<keyword evidence="1" id="KW-0547">Nucleotide-binding</keyword>
<dbReference type="KEGG" id="bdw:94336886"/>
<dbReference type="GO" id="GO:0003676">
    <property type="term" value="F:nucleic acid binding"/>
    <property type="evidence" value="ECO:0007669"/>
    <property type="project" value="InterPro"/>
</dbReference>
<sequence>MIDELDDPSCLNEVIKVGNKSSNKLVAAQAESLETPIETSDWARSDPGAFENINYGSLGVLNVKAARAILDNRDVPVEQRLQIWHSLCTKDYVMLLTCAGIRDSCCLVHAESLIVHLCCATKKEGYSIWEYARGAQTLQFIYRVEKILQGFVECGGTFMLVFFDVFQDVFEEEFYSGYSLLREILLAHCKVNKLPYLKFHDWLTDPEWLKYCNNNEPTCIIVEDGSSFIYTHNVIIELLSTEGKGKCNTKNQQIYNNNEECVQKQAIWKFAANSLILRCLESNITVGYLFDITRNSTDYYAFVSFSSNVTKTLHLSRDVQDKMTSLYPIKEASENICTAILNELKAVDVHTTSLRTMVACNFLKALSEFNIDDASEDVRIYVKCCILVSKIYTIHNYLLEKLTLDMRSTIPFNNEEWEFYDVNVSAALDMLNSCAVSVVAGITQLEQFESNPNEIVDLFDGNLFCTILHLLIQYAKSHENVVHEDFLPIENIQEVTKIYSHYLKARESFYPIDLSPFIECGIYDGMEQNTQTNDNTPTELVMLDNAFVNLYFNIKNLSSSATFKLPDNSQAIAKFDALNWRDPAKITERLECIDYFLSSEDKSKNIGLPKRTVKQEQRSMQRKTQFSFLLSKYLGSSNLHYPIVAKLEHQWLNSKQNMLNKLSVACSAKTPSTRESGKKKEAKVSAKAELLRQKHNETQENKKRESDLKALARFEKQLPVLFSAELTYEALVVNILDYTSGPGRAVDLIGDFKWLKSVISLKEMQLRYLFKLISCLSVTFNGYKLRMIKNKACCNGMRRLVAYTIRLIHDCFNEYKSLIDHENIQTLQTLLIQLGNVSGAKQVFESWATQQSNEEGKKKSKQKNDKYRVTDVQKFDFGVPDGLEYEFQLAYMGDLMERTLGSTADSRVLFKPDAWQRMLLDVIDARESALVVAPTSTGKTYICYYAMEQGLRLDDEGIVIYVSPNNALALQVTYEITARFSSKVYGTGTSCAAVLSAAFLEKFHDPKWNCAQILVTIPTILERLLIAMRSNERNYAKRIEFLVLDEIHCISNIETGPFLERVIHLSACPFLALSATVGNPQQFHQWLSNVERVRRGDSEAKVHYIYFDERFSDVKLELYSDGSLSSLNPAACTTFYNIKNCGFPADFYLTSKDCYVFYKAIKEVIKDKSEQFDYLDPSFYFCETRCITKRQYRYYLETLKKEVSYLIQNDVISETDFNKIISFVKAVSTKEEYDIDDAFRIYPLLKLNCDYDKEQTLDSLKTVSHDYLEAERFLKMLNIMEQAKRLPCLVFIFDRNQMEHVLLSVTQLLQRKQWEKYYGSPEAMAATNLENKRRQDAYNLVMRQYEAQRKMRGASREQKEEQGVTDEEPMEMPTPPVDVAEDYDPEFNYYNRKIYVNYKDEVDSFINLAQSAISSRRNVNLFVEALRRGIGIHHEGLPHKFTMLTETLLRLGFLRVILSSRSLAFGVNVPCKSVMFAGDNYELTPLMYKQMSGRCGRRGFDLSGHVVFWCITEKKIKQLQTAQLDFLCGYYSSDPSQVLTALASFNSLLSVPKLAGGRSMDTKVRRQEIITKSRDVIIDPRTIVKRLSSIFLFPLESQFSLHEDNIARRVRFRISCEILSNLGFIDSRGLVRGCCEIAIITRDAHPCNLVVAHLIQSGKLHDILGNASDAPYRFIQLLSHMLYKKPLMACILDQRRLLDPKIRNGALSGKRLVSNLPFDSHDFTSIDLPFPHSFPLLPIQDDVANILAEFNELILTTIVMYLVLITTPCTKLPLSNLTFPQTHYGSKAEFFDEYTKLHAPTTCRNPFVAIGGKGNSQFTCARELWLGAPSGTTITMDMIPTIEVNQVRIIQLDSCFKMVNQYDLTLDNSYICDYWTHTKFHCIRDVNGLGQYAWYHLKKIITYLQHMKLAIKTLGVAGEDHIMDVVEQTLGRLETAFNRI</sequence>
<keyword evidence="4" id="KW-0067">ATP-binding</keyword>
<dbReference type="InterPro" id="IPR001650">
    <property type="entry name" value="Helicase_C-like"/>
</dbReference>
<organism evidence="8 9">
    <name type="scientific">Babesia duncani</name>
    <dbReference type="NCBI Taxonomy" id="323732"/>
    <lineage>
        <taxon>Eukaryota</taxon>
        <taxon>Sar</taxon>
        <taxon>Alveolata</taxon>
        <taxon>Apicomplexa</taxon>
        <taxon>Aconoidasida</taxon>
        <taxon>Piroplasmida</taxon>
        <taxon>Babesiidae</taxon>
        <taxon>Babesia</taxon>
    </lineage>
</organism>
<comment type="caution">
    <text evidence="8">The sequence shown here is derived from an EMBL/GenBank/DDBJ whole genome shotgun (WGS) entry which is preliminary data.</text>
</comment>
<dbReference type="GeneID" id="94336886"/>
<dbReference type="GO" id="GO:0005737">
    <property type="term" value="C:cytoplasm"/>
    <property type="evidence" value="ECO:0007669"/>
    <property type="project" value="TreeGrafter"/>
</dbReference>
<dbReference type="Gene3D" id="3.40.50.300">
    <property type="entry name" value="P-loop containing nucleotide triphosphate hydrolases"/>
    <property type="match status" value="2"/>
</dbReference>
<gene>
    <name evidence="8" type="ORF">BdWA1_002589</name>
</gene>
<dbReference type="FunFam" id="3.40.50.300:FF:001039">
    <property type="entry name" value="ATP-dependent RNA helicase DDX60"/>
    <property type="match status" value="1"/>
</dbReference>
<proteinExistence type="predicted"/>
<dbReference type="InterPro" id="IPR052431">
    <property type="entry name" value="SKI2_subfamily_helicases"/>
</dbReference>
<evidence type="ECO:0000313" key="9">
    <source>
        <dbReference type="Proteomes" id="UP001214638"/>
    </source>
</evidence>
<evidence type="ECO:0000256" key="1">
    <source>
        <dbReference type="ARBA" id="ARBA00022741"/>
    </source>
</evidence>
<dbReference type="PROSITE" id="PS51194">
    <property type="entry name" value="HELICASE_CTER"/>
    <property type="match status" value="1"/>
</dbReference>
<feature type="region of interest" description="Disordered" evidence="5">
    <location>
        <begin position="1349"/>
        <end position="1378"/>
    </location>
</feature>